<dbReference type="STRING" id="344612.A1C8P8"/>
<keyword evidence="1" id="KW-0808">Transferase</keyword>
<dbReference type="Pfam" id="PF00581">
    <property type="entry name" value="Rhodanese"/>
    <property type="match status" value="1"/>
</dbReference>
<evidence type="ECO:0000256" key="2">
    <source>
        <dbReference type="ARBA" id="ARBA00022737"/>
    </source>
</evidence>
<dbReference type="InterPro" id="IPR045078">
    <property type="entry name" value="TST/MPST-like"/>
</dbReference>
<dbReference type="OMA" id="LLDVRWQ"/>
<evidence type="ECO:0000313" key="5">
    <source>
        <dbReference type="EMBL" id="EAW13685.1"/>
    </source>
</evidence>
<feature type="region of interest" description="Disordered" evidence="3">
    <location>
        <begin position="137"/>
        <end position="158"/>
    </location>
</feature>
<organism evidence="5 6">
    <name type="scientific">Aspergillus clavatus (strain ATCC 1007 / CBS 513.65 / DSM 816 / NCTC 3887 / NRRL 1 / QM 1276 / 107)</name>
    <dbReference type="NCBI Taxonomy" id="344612"/>
    <lineage>
        <taxon>Eukaryota</taxon>
        <taxon>Fungi</taxon>
        <taxon>Dikarya</taxon>
        <taxon>Ascomycota</taxon>
        <taxon>Pezizomycotina</taxon>
        <taxon>Eurotiomycetes</taxon>
        <taxon>Eurotiomycetidae</taxon>
        <taxon>Eurotiales</taxon>
        <taxon>Aspergillaceae</taxon>
        <taxon>Aspergillus</taxon>
        <taxon>Aspergillus subgen. Fumigati</taxon>
    </lineage>
</organism>
<dbReference type="InterPro" id="IPR036873">
    <property type="entry name" value="Rhodanese-like_dom_sf"/>
</dbReference>
<dbReference type="eggNOG" id="KOG1529">
    <property type="taxonomic scope" value="Eukaryota"/>
</dbReference>
<gene>
    <name evidence="5" type="ORF">ACLA_044050</name>
</gene>
<dbReference type="PANTHER" id="PTHR11364">
    <property type="entry name" value="THIOSULFATE SULFERTANSFERASE"/>
    <property type="match status" value="1"/>
</dbReference>
<dbReference type="SUPFAM" id="SSF52821">
    <property type="entry name" value="Rhodanese/Cell cycle control phosphatase"/>
    <property type="match status" value="2"/>
</dbReference>
<dbReference type="CDD" id="cd01448">
    <property type="entry name" value="TST_Repeat_1"/>
    <property type="match status" value="1"/>
</dbReference>
<feature type="domain" description="Rhodanese" evidence="4">
    <location>
        <begin position="39"/>
        <end position="136"/>
    </location>
</feature>
<protein>
    <submittedName>
        <fullName evidence="5">Thiosulfate sulfurtransferase, putative</fullName>
    </submittedName>
</protein>
<keyword evidence="2" id="KW-0677">Repeat</keyword>
<dbReference type="HOGENOM" id="CLU_031618_3_1_1"/>
<dbReference type="Gene3D" id="3.40.250.10">
    <property type="entry name" value="Rhodanese-like domain"/>
    <property type="match status" value="2"/>
</dbReference>
<dbReference type="CDD" id="cd01449">
    <property type="entry name" value="TST_Repeat_2"/>
    <property type="match status" value="1"/>
</dbReference>
<sequence length="302" mass="33291">MTYPFDSVLVTPAQLHAAVTNPPPRRIIPVAAGRLAAHAQSYQTHHIPGSVFFDMDLIRDTTSPYPQMLPSAADFASHIRALGIQKDDILVLYDAVDVGIYSSPRAAWMFRVFGHERVHVLNNFRVYVTQGFPVATGEFPPPSQRQPPPSPPEDEYADAASGLEKGSVILFEELRDVVLRGGREYQIIDVRIRGRFSGAQPEIYPELSSGHMPGAINVPLAAMLDGESSEFLPRERLREVFEGAGVDGTRPMVLTCNSGVTATALDLALGELGYKNHRRIYDGSWMEWARRVDGPGLIVKDV</sequence>
<feature type="domain" description="Rhodanese" evidence="4">
    <location>
        <begin position="181"/>
        <end position="297"/>
    </location>
</feature>
<dbReference type="PANTHER" id="PTHR11364:SF27">
    <property type="entry name" value="SULFURTRANSFERASE"/>
    <property type="match status" value="1"/>
</dbReference>
<dbReference type="OrthoDB" id="270167at2759"/>
<evidence type="ECO:0000313" key="6">
    <source>
        <dbReference type="Proteomes" id="UP000006701"/>
    </source>
</evidence>
<dbReference type="RefSeq" id="XP_001275111.1">
    <property type="nucleotide sequence ID" value="XM_001275110.1"/>
</dbReference>
<dbReference type="GeneID" id="4707372"/>
<evidence type="ECO:0000256" key="1">
    <source>
        <dbReference type="ARBA" id="ARBA00022679"/>
    </source>
</evidence>
<evidence type="ECO:0000259" key="4">
    <source>
        <dbReference type="PROSITE" id="PS50206"/>
    </source>
</evidence>
<dbReference type="PROSITE" id="PS50206">
    <property type="entry name" value="RHODANESE_3"/>
    <property type="match status" value="2"/>
</dbReference>
<feature type="compositionally biased region" description="Pro residues" evidence="3">
    <location>
        <begin position="139"/>
        <end position="151"/>
    </location>
</feature>
<accession>A1C8P8</accession>
<dbReference type="GO" id="GO:0004792">
    <property type="term" value="F:thiosulfate-cyanide sulfurtransferase activity"/>
    <property type="evidence" value="ECO:0007669"/>
    <property type="project" value="TreeGrafter"/>
</dbReference>
<dbReference type="KEGG" id="act:ACLA_044050"/>
<dbReference type="VEuPathDB" id="FungiDB:ACLA_044050"/>
<name>A1C8P8_ASPCL</name>
<keyword evidence="6" id="KW-1185">Reference proteome</keyword>
<dbReference type="EMBL" id="DS027046">
    <property type="protein sequence ID" value="EAW13685.1"/>
    <property type="molecule type" value="Genomic_DNA"/>
</dbReference>
<dbReference type="AlphaFoldDB" id="A1C8P8"/>
<evidence type="ECO:0000256" key="3">
    <source>
        <dbReference type="SAM" id="MobiDB-lite"/>
    </source>
</evidence>
<dbReference type="GO" id="GO:0005739">
    <property type="term" value="C:mitochondrion"/>
    <property type="evidence" value="ECO:0007669"/>
    <property type="project" value="TreeGrafter"/>
</dbReference>
<proteinExistence type="predicted"/>
<dbReference type="Proteomes" id="UP000006701">
    <property type="component" value="Unassembled WGS sequence"/>
</dbReference>
<reference evidence="5 6" key="1">
    <citation type="journal article" date="2008" name="PLoS Genet.">
        <title>Genomic islands in the pathogenic filamentous fungus Aspergillus fumigatus.</title>
        <authorList>
            <person name="Fedorova N.D."/>
            <person name="Khaldi N."/>
            <person name="Joardar V.S."/>
            <person name="Maiti R."/>
            <person name="Amedeo P."/>
            <person name="Anderson M.J."/>
            <person name="Crabtree J."/>
            <person name="Silva J.C."/>
            <person name="Badger J.H."/>
            <person name="Albarraq A."/>
            <person name="Angiuoli S."/>
            <person name="Bussey H."/>
            <person name="Bowyer P."/>
            <person name="Cotty P.J."/>
            <person name="Dyer P.S."/>
            <person name="Egan A."/>
            <person name="Galens K."/>
            <person name="Fraser-Liggett C.M."/>
            <person name="Haas B.J."/>
            <person name="Inman J.M."/>
            <person name="Kent R."/>
            <person name="Lemieux S."/>
            <person name="Malavazi I."/>
            <person name="Orvis J."/>
            <person name="Roemer T."/>
            <person name="Ronning C.M."/>
            <person name="Sundaram J.P."/>
            <person name="Sutton G."/>
            <person name="Turner G."/>
            <person name="Venter J.C."/>
            <person name="White O.R."/>
            <person name="Whitty B.R."/>
            <person name="Youngman P."/>
            <person name="Wolfe K.H."/>
            <person name="Goldman G.H."/>
            <person name="Wortman J.R."/>
            <person name="Jiang B."/>
            <person name="Denning D.W."/>
            <person name="Nierman W.C."/>
        </authorList>
    </citation>
    <scope>NUCLEOTIDE SEQUENCE [LARGE SCALE GENOMIC DNA]</scope>
    <source>
        <strain evidence="6">ATCC 1007 / CBS 513.65 / DSM 816 / NCTC 3887 / NRRL 1</strain>
    </source>
</reference>
<dbReference type="SMART" id="SM00450">
    <property type="entry name" value="RHOD"/>
    <property type="match status" value="2"/>
</dbReference>
<dbReference type="InterPro" id="IPR001763">
    <property type="entry name" value="Rhodanese-like_dom"/>
</dbReference>